<name>A0A225VTL9_9STRA</name>
<sequence>MLQYVIEKMLKTFKTRTSDATVHSPEGREEVVAGALYVHGGGLRGDRWRRILFVRIDGFENGAHGYSRQHAYELLSARRKARSLCPSVGDRGEKKNLARELIGAVSERRNKEIHRCHKCGEVGHLTATCPEKEEKGGRTLRLH</sequence>
<proteinExistence type="predicted"/>
<dbReference type="GO" id="GO:0008270">
    <property type="term" value="F:zinc ion binding"/>
    <property type="evidence" value="ECO:0007669"/>
    <property type="project" value="UniProtKB-KW"/>
</dbReference>
<evidence type="ECO:0000313" key="4">
    <source>
        <dbReference type="Proteomes" id="UP000198211"/>
    </source>
</evidence>
<comment type="caution">
    <text evidence="3">The sequence shown here is derived from an EMBL/GenBank/DDBJ whole genome shotgun (WGS) entry which is preliminary data.</text>
</comment>
<evidence type="ECO:0000256" key="1">
    <source>
        <dbReference type="PROSITE-ProRule" id="PRU00047"/>
    </source>
</evidence>
<protein>
    <recommendedName>
        <fullName evidence="2">CCHC-type domain-containing protein</fullName>
    </recommendedName>
</protein>
<keyword evidence="1" id="KW-0862">Zinc</keyword>
<dbReference type="GO" id="GO:0003676">
    <property type="term" value="F:nucleic acid binding"/>
    <property type="evidence" value="ECO:0007669"/>
    <property type="project" value="InterPro"/>
</dbReference>
<keyword evidence="1" id="KW-0863">Zinc-finger</keyword>
<dbReference type="Proteomes" id="UP000198211">
    <property type="component" value="Unassembled WGS sequence"/>
</dbReference>
<dbReference type="EMBL" id="NBNE01003024">
    <property type="protein sequence ID" value="OWZ08786.1"/>
    <property type="molecule type" value="Genomic_DNA"/>
</dbReference>
<organism evidence="3 4">
    <name type="scientific">Phytophthora megakarya</name>
    <dbReference type="NCBI Taxonomy" id="4795"/>
    <lineage>
        <taxon>Eukaryota</taxon>
        <taxon>Sar</taxon>
        <taxon>Stramenopiles</taxon>
        <taxon>Oomycota</taxon>
        <taxon>Peronosporomycetes</taxon>
        <taxon>Peronosporales</taxon>
        <taxon>Peronosporaceae</taxon>
        <taxon>Phytophthora</taxon>
    </lineage>
</organism>
<dbReference type="Gene3D" id="4.10.60.10">
    <property type="entry name" value="Zinc finger, CCHC-type"/>
    <property type="match status" value="1"/>
</dbReference>
<evidence type="ECO:0000259" key="2">
    <source>
        <dbReference type="PROSITE" id="PS50158"/>
    </source>
</evidence>
<evidence type="ECO:0000313" key="3">
    <source>
        <dbReference type="EMBL" id="OWZ08786.1"/>
    </source>
</evidence>
<gene>
    <name evidence="3" type="ORF">PHMEG_00018619</name>
</gene>
<dbReference type="PROSITE" id="PS50158">
    <property type="entry name" value="ZF_CCHC"/>
    <property type="match status" value="1"/>
</dbReference>
<keyword evidence="1" id="KW-0479">Metal-binding</keyword>
<dbReference type="SUPFAM" id="SSF57756">
    <property type="entry name" value="Retrovirus zinc finger-like domains"/>
    <property type="match status" value="1"/>
</dbReference>
<feature type="domain" description="CCHC-type" evidence="2">
    <location>
        <begin position="115"/>
        <end position="131"/>
    </location>
</feature>
<keyword evidence="4" id="KW-1185">Reference proteome</keyword>
<dbReference type="InterPro" id="IPR036875">
    <property type="entry name" value="Znf_CCHC_sf"/>
</dbReference>
<accession>A0A225VTL9</accession>
<reference evidence="4" key="1">
    <citation type="submission" date="2017-03" db="EMBL/GenBank/DDBJ databases">
        <title>Phytopthora megakarya and P. palmivora, two closely related causual agents of cacao black pod achieved similar genome size and gene model numbers by different mechanisms.</title>
        <authorList>
            <person name="Ali S."/>
            <person name="Shao J."/>
            <person name="Larry D.J."/>
            <person name="Kronmiller B."/>
            <person name="Shen D."/>
            <person name="Strem M.D."/>
            <person name="Melnick R.L."/>
            <person name="Guiltinan M.J."/>
            <person name="Tyler B.M."/>
            <person name="Meinhardt L.W."/>
            <person name="Bailey B.A."/>
        </authorList>
    </citation>
    <scope>NUCLEOTIDE SEQUENCE [LARGE SCALE GENOMIC DNA]</scope>
    <source>
        <strain evidence="4">zdho120</strain>
    </source>
</reference>
<dbReference type="AlphaFoldDB" id="A0A225VTL9"/>
<dbReference type="InterPro" id="IPR001878">
    <property type="entry name" value="Znf_CCHC"/>
</dbReference>